<dbReference type="EMBL" id="BOPG01000047">
    <property type="protein sequence ID" value="GIJ59557.1"/>
    <property type="molecule type" value="Genomic_DNA"/>
</dbReference>
<protein>
    <recommendedName>
        <fullName evidence="1">Aminoglycoside phosphotransferase domain-containing protein</fullName>
    </recommendedName>
</protein>
<dbReference type="RefSeq" id="WP_204002105.1">
    <property type="nucleotide sequence ID" value="NZ_BOPG01000047.1"/>
</dbReference>
<comment type="caution">
    <text evidence="2">The sequence shown here is derived from an EMBL/GenBank/DDBJ whole genome shotgun (WGS) entry which is preliminary data.</text>
</comment>
<name>A0A8J3ZAT9_9ACTN</name>
<gene>
    <name evidence="2" type="ORF">Vau01_070730</name>
</gene>
<evidence type="ECO:0000313" key="2">
    <source>
        <dbReference type="EMBL" id="GIJ59557.1"/>
    </source>
</evidence>
<dbReference type="AlphaFoldDB" id="A0A8J3ZAT9"/>
<dbReference type="Proteomes" id="UP000612585">
    <property type="component" value="Unassembled WGS sequence"/>
</dbReference>
<dbReference type="Gene3D" id="3.90.1200.10">
    <property type="match status" value="1"/>
</dbReference>
<organism evidence="2 3">
    <name type="scientific">Virgisporangium aurantiacum</name>
    <dbReference type="NCBI Taxonomy" id="175570"/>
    <lineage>
        <taxon>Bacteria</taxon>
        <taxon>Bacillati</taxon>
        <taxon>Actinomycetota</taxon>
        <taxon>Actinomycetes</taxon>
        <taxon>Micromonosporales</taxon>
        <taxon>Micromonosporaceae</taxon>
        <taxon>Virgisporangium</taxon>
    </lineage>
</organism>
<proteinExistence type="predicted"/>
<accession>A0A8J3ZAT9</accession>
<reference evidence="2" key="1">
    <citation type="submission" date="2021-01" db="EMBL/GenBank/DDBJ databases">
        <title>Whole genome shotgun sequence of Virgisporangium aurantiacum NBRC 16421.</title>
        <authorList>
            <person name="Komaki H."/>
            <person name="Tamura T."/>
        </authorList>
    </citation>
    <scope>NUCLEOTIDE SEQUENCE</scope>
    <source>
        <strain evidence="2">NBRC 16421</strain>
    </source>
</reference>
<keyword evidence="3" id="KW-1185">Reference proteome</keyword>
<dbReference type="Pfam" id="PF01636">
    <property type="entry name" value="APH"/>
    <property type="match status" value="1"/>
</dbReference>
<dbReference type="SUPFAM" id="SSF56112">
    <property type="entry name" value="Protein kinase-like (PK-like)"/>
    <property type="match status" value="1"/>
</dbReference>
<sequence>MSRVVTLVLVDPAGNPLGTLPPFEVEVPWWPDATAVVEGARAQHGLEITVLRLLGTEPGRRNGGRVTYLASTGTSANGAPPDLADHPLRAPWARPGGPEEILAWAGEWMAAIGRPVQRAEQQRTWNLSAIWRLDTPAGPAWLKVVPPFFAHEPAVLAWLRKAVPGRTPVPLVGAPGRVIMDRVAGDDRYDAGLDERVAALVDLVEIQVAALGSRDVLSAAGVPERGLADLKAAAADVVARRGGEASRRAAGEPPADALAALDALVDGLDDRFAAIRDCGVPMTLVHGDFHSGNLRGDVILDWGDSVLSHPAFDLLRAAEGLAPADADVMIGAWTREWRAAVPGCDPRRVVELLRPVAELRNAVMYAGFLDQIEPSEWPYHALDVLPPLLAAASLAGVPG</sequence>
<feature type="domain" description="Aminoglycoside phosphotransferase" evidence="1">
    <location>
        <begin position="131"/>
        <end position="325"/>
    </location>
</feature>
<dbReference type="InterPro" id="IPR011009">
    <property type="entry name" value="Kinase-like_dom_sf"/>
</dbReference>
<dbReference type="InterPro" id="IPR002575">
    <property type="entry name" value="Aminoglycoside_PTrfase"/>
</dbReference>
<evidence type="ECO:0000259" key="1">
    <source>
        <dbReference type="Pfam" id="PF01636"/>
    </source>
</evidence>
<evidence type="ECO:0000313" key="3">
    <source>
        <dbReference type="Proteomes" id="UP000612585"/>
    </source>
</evidence>